<sequence length="320" mass="36283">MNLNKNQHTNRDRRSREETGEVASFPIALEVILLILKIFITVCESIFRTIVPVPKKSVQGEIVLITGAGHGIGRELALQYADLDAIVVCWDIHEQANKNVVSHITKKGKTAYGYICDVTNREEVIKTVQTVEREVGKITVLINNAGILEVRSLLEHDEEDIRRTIEINTVSHFWTLQAVLPNMIKNNHGHVVALSSHVGLGGFRNMVPYCASKYAVRGMMSALNEELRYNPQNQIKLTTIFPYIVSTGLCTNYKIRFPQLFKEVTPKVAAECIISAQRRNIVEETIPEFSLTVHNILQTFPKKAVYLIRDFINIRFESNK</sequence>
<accession>A0AAN7PDZ7</accession>
<gene>
    <name evidence="14" type="ORF">RN001_006693</name>
</gene>
<keyword evidence="8 13" id="KW-0472">Membrane</keyword>
<comment type="subcellular location">
    <subcellularLocation>
        <location evidence="1">Membrane</location>
        <topology evidence="1">Multi-pass membrane protein</topology>
    </subcellularLocation>
</comment>
<dbReference type="PRINTS" id="PR00080">
    <property type="entry name" value="SDRFAMILY"/>
</dbReference>
<dbReference type="Proteomes" id="UP001353858">
    <property type="component" value="Unassembled WGS sequence"/>
</dbReference>
<keyword evidence="5 13" id="KW-1133">Transmembrane helix</keyword>
<dbReference type="Pfam" id="PF00106">
    <property type="entry name" value="adh_short"/>
    <property type="match status" value="1"/>
</dbReference>
<keyword evidence="7" id="KW-0443">Lipid metabolism</keyword>
<comment type="similarity">
    <text evidence="2 12">Belongs to the short-chain dehydrogenases/reductases (SDR) family.</text>
</comment>
<comment type="function">
    <text evidence="9">Catalyzes the reduction of all-trans-retinal to all-trans-retinol in the presence of NADPH.</text>
</comment>
<reference evidence="15" key="1">
    <citation type="submission" date="2023-01" db="EMBL/GenBank/DDBJ databases">
        <title>Key to firefly adult light organ development and bioluminescence: homeobox transcription factors regulate luciferase expression and transportation to peroxisome.</title>
        <authorList>
            <person name="Fu X."/>
        </authorList>
    </citation>
    <scope>NUCLEOTIDE SEQUENCE [LARGE SCALE GENOMIC DNA]</scope>
</reference>
<evidence type="ECO:0000313" key="14">
    <source>
        <dbReference type="EMBL" id="KAK4883374.1"/>
    </source>
</evidence>
<keyword evidence="4" id="KW-0521">NADP</keyword>
<name>A0AAN7PDZ7_9COLE</name>
<comment type="caution">
    <text evidence="14">The sequence shown here is derived from an EMBL/GenBank/DDBJ whole genome shotgun (WGS) entry which is preliminary data.</text>
</comment>
<dbReference type="SUPFAM" id="SSF51735">
    <property type="entry name" value="NAD(P)-binding Rossmann-fold domains"/>
    <property type="match status" value="1"/>
</dbReference>
<organism evidence="14 15">
    <name type="scientific">Aquatica leii</name>
    <dbReference type="NCBI Taxonomy" id="1421715"/>
    <lineage>
        <taxon>Eukaryota</taxon>
        <taxon>Metazoa</taxon>
        <taxon>Ecdysozoa</taxon>
        <taxon>Arthropoda</taxon>
        <taxon>Hexapoda</taxon>
        <taxon>Insecta</taxon>
        <taxon>Pterygota</taxon>
        <taxon>Neoptera</taxon>
        <taxon>Endopterygota</taxon>
        <taxon>Coleoptera</taxon>
        <taxon>Polyphaga</taxon>
        <taxon>Elateriformia</taxon>
        <taxon>Elateroidea</taxon>
        <taxon>Lampyridae</taxon>
        <taxon>Luciolinae</taxon>
        <taxon>Aquatica</taxon>
    </lineage>
</organism>
<evidence type="ECO:0000256" key="9">
    <source>
        <dbReference type="ARBA" id="ARBA00059620"/>
    </source>
</evidence>
<evidence type="ECO:0000256" key="2">
    <source>
        <dbReference type="ARBA" id="ARBA00006484"/>
    </source>
</evidence>
<dbReference type="GO" id="GO:0052650">
    <property type="term" value="F:all-trans-retinol dehydrogenase (NADP+) activity"/>
    <property type="evidence" value="ECO:0007669"/>
    <property type="project" value="UniProtKB-ARBA"/>
</dbReference>
<dbReference type="InterPro" id="IPR002347">
    <property type="entry name" value="SDR_fam"/>
</dbReference>
<dbReference type="GO" id="GO:0005811">
    <property type="term" value="C:lipid droplet"/>
    <property type="evidence" value="ECO:0007669"/>
    <property type="project" value="TreeGrafter"/>
</dbReference>
<evidence type="ECO:0000256" key="7">
    <source>
        <dbReference type="ARBA" id="ARBA00023098"/>
    </source>
</evidence>
<evidence type="ECO:0000256" key="8">
    <source>
        <dbReference type="ARBA" id="ARBA00023136"/>
    </source>
</evidence>
<evidence type="ECO:0000256" key="12">
    <source>
        <dbReference type="RuleBase" id="RU000363"/>
    </source>
</evidence>
<keyword evidence="3 13" id="KW-0812">Transmembrane</keyword>
<evidence type="ECO:0000256" key="4">
    <source>
        <dbReference type="ARBA" id="ARBA00022857"/>
    </source>
</evidence>
<dbReference type="PRINTS" id="PR00081">
    <property type="entry name" value="GDHRDH"/>
</dbReference>
<dbReference type="PANTHER" id="PTHR24322:SF736">
    <property type="entry name" value="RETINOL DEHYDROGENASE 10"/>
    <property type="match status" value="1"/>
</dbReference>
<evidence type="ECO:0000256" key="6">
    <source>
        <dbReference type="ARBA" id="ARBA00023002"/>
    </source>
</evidence>
<feature type="transmembrane region" description="Helical" evidence="13">
    <location>
        <begin position="21"/>
        <end position="40"/>
    </location>
</feature>
<dbReference type="AlphaFoldDB" id="A0AAN7PDZ7"/>
<dbReference type="InterPro" id="IPR036291">
    <property type="entry name" value="NAD(P)-bd_dom_sf"/>
</dbReference>
<dbReference type="PANTHER" id="PTHR24322">
    <property type="entry name" value="PKSB"/>
    <property type="match status" value="1"/>
</dbReference>
<protein>
    <recommendedName>
        <fullName evidence="10">Short-chain dehydrogenase/reductase 3</fullName>
    </recommendedName>
    <alternativeName>
        <fullName evidence="11">Retinal short-chain dehydrogenase/reductase 1</fullName>
    </alternativeName>
</protein>
<keyword evidence="6" id="KW-0560">Oxidoreductase</keyword>
<dbReference type="FunFam" id="3.40.50.720:FF:000131">
    <property type="entry name" value="Short-chain dehydrogenase/reductase 3"/>
    <property type="match status" value="1"/>
</dbReference>
<proteinExistence type="inferred from homology"/>
<dbReference type="Gene3D" id="3.40.50.720">
    <property type="entry name" value="NAD(P)-binding Rossmann-like Domain"/>
    <property type="match status" value="1"/>
</dbReference>
<evidence type="ECO:0000256" key="1">
    <source>
        <dbReference type="ARBA" id="ARBA00004141"/>
    </source>
</evidence>
<dbReference type="GO" id="GO:0016020">
    <property type="term" value="C:membrane"/>
    <property type="evidence" value="ECO:0007669"/>
    <property type="project" value="UniProtKB-SubCell"/>
</dbReference>
<evidence type="ECO:0000256" key="5">
    <source>
        <dbReference type="ARBA" id="ARBA00022989"/>
    </source>
</evidence>
<evidence type="ECO:0000256" key="11">
    <source>
        <dbReference type="ARBA" id="ARBA00082544"/>
    </source>
</evidence>
<evidence type="ECO:0000256" key="13">
    <source>
        <dbReference type="SAM" id="Phobius"/>
    </source>
</evidence>
<evidence type="ECO:0000256" key="3">
    <source>
        <dbReference type="ARBA" id="ARBA00022692"/>
    </source>
</evidence>
<dbReference type="EMBL" id="JARPUR010000002">
    <property type="protein sequence ID" value="KAK4883374.1"/>
    <property type="molecule type" value="Genomic_DNA"/>
</dbReference>
<keyword evidence="15" id="KW-1185">Reference proteome</keyword>
<evidence type="ECO:0000313" key="15">
    <source>
        <dbReference type="Proteomes" id="UP001353858"/>
    </source>
</evidence>
<evidence type="ECO:0000256" key="10">
    <source>
        <dbReference type="ARBA" id="ARBA00068717"/>
    </source>
</evidence>